<protein>
    <recommendedName>
        <fullName evidence="5">DUF4352 domain-containing protein</fullName>
    </recommendedName>
</protein>
<feature type="compositionally biased region" description="Low complexity" evidence="1">
    <location>
        <begin position="62"/>
        <end position="77"/>
    </location>
</feature>
<keyword evidence="2" id="KW-0812">Transmembrane</keyword>
<evidence type="ECO:0000313" key="3">
    <source>
        <dbReference type="EMBL" id="TBT83724.1"/>
    </source>
</evidence>
<dbReference type="AlphaFoldDB" id="A0A4Q9KD16"/>
<comment type="caution">
    <text evidence="3">The sequence shown here is derived from an EMBL/GenBank/DDBJ whole genome shotgun (WGS) entry which is preliminary data.</text>
</comment>
<organism evidence="3 4">
    <name type="scientific">Propioniciclava sinopodophylli</name>
    <dbReference type="NCBI Taxonomy" id="1837344"/>
    <lineage>
        <taxon>Bacteria</taxon>
        <taxon>Bacillati</taxon>
        <taxon>Actinomycetota</taxon>
        <taxon>Actinomycetes</taxon>
        <taxon>Propionibacteriales</taxon>
        <taxon>Propionibacteriaceae</taxon>
        <taxon>Propioniciclava</taxon>
    </lineage>
</organism>
<keyword evidence="4" id="KW-1185">Reference proteome</keyword>
<reference evidence="3 4" key="1">
    <citation type="submission" date="2019-01" db="EMBL/GenBank/DDBJ databases">
        <title>Lactibacter flavus gen. nov., sp. nov., a novel bacterium of the family Propionibacteriaceae isolated from raw milk and dairy products.</title>
        <authorList>
            <person name="Huptas C."/>
            <person name="Wenning M."/>
            <person name="Breitenwieser F."/>
            <person name="Doll E."/>
            <person name="Von Neubeck M."/>
            <person name="Busse H.-J."/>
            <person name="Scherer S."/>
        </authorList>
    </citation>
    <scope>NUCLEOTIDE SEQUENCE [LARGE SCALE GENOMIC DNA]</scope>
    <source>
        <strain evidence="3 4">KCTC 33808</strain>
    </source>
</reference>
<dbReference type="RefSeq" id="WP_131168662.1">
    <property type="nucleotide sequence ID" value="NZ_SDMQ01000010.1"/>
</dbReference>
<evidence type="ECO:0000256" key="2">
    <source>
        <dbReference type="SAM" id="Phobius"/>
    </source>
</evidence>
<dbReference type="OrthoDB" id="3730020at2"/>
<evidence type="ECO:0000256" key="1">
    <source>
        <dbReference type="SAM" id="MobiDB-lite"/>
    </source>
</evidence>
<dbReference type="Proteomes" id="UP000292373">
    <property type="component" value="Unassembled WGS sequence"/>
</dbReference>
<feature type="transmembrane region" description="Helical" evidence="2">
    <location>
        <begin position="30"/>
        <end position="49"/>
    </location>
</feature>
<feature type="region of interest" description="Disordered" evidence="1">
    <location>
        <begin position="52"/>
        <end position="77"/>
    </location>
</feature>
<name>A0A4Q9KD16_9ACTN</name>
<sequence length="184" mass="19398">MTQPWQQDPYQRRPVDIDAYAPPKRSGGGWWFALIGLVAVGAVLAALFLRPPAQRTDPPSPTATTPAAEAAAGPGMPFTMPGSTQSHGRWEMIEHTWTSDGVIVRVRVTADSGRVSYGFVAFSNTGTDVYEPGSGAPEPEIGSGTLTAGQSIEGHLFLQLPQGDATLILTTAQGRQMSALPIPG</sequence>
<keyword evidence="2" id="KW-1133">Transmembrane helix</keyword>
<evidence type="ECO:0000313" key="4">
    <source>
        <dbReference type="Proteomes" id="UP000292373"/>
    </source>
</evidence>
<dbReference type="EMBL" id="SDMQ01000010">
    <property type="protein sequence ID" value="TBT83724.1"/>
    <property type="molecule type" value="Genomic_DNA"/>
</dbReference>
<keyword evidence="2" id="KW-0472">Membrane</keyword>
<gene>
    <name evidence="3" type="ORF">ET989_10405</name>
</gene>
<accession>A0A4Q9KD16</accession>
<evidence type="ECO:0008006" key="5">
    <source>
        <dbReference type="Google" id="ProtNLM"/>
    </source>
</evidence>
<proteinExistence type="predicted"/>